<feature type="transmembrane region" description="Helical" evidence="1">
    <location>
        <begin position="62"/>
        <end position="83"/>
    </location>
</feature>
<organism evidence="2 3">
    <name type="scientific">Methanoculleus frigidifontis</name>
    <dbReference type="NCBI Taxonomy" id="2584085"/>
    <lineage>
        <taxon>Archaea</taxon>
        <taxon>Methanobacteriati</taxon>
        <taxon>Methanobacteriota</taxon>
        <taxon>Stenosarchaea group</taxon>
        <taxon>Methanomicrobia</taxon>
        <taxon>Methanomicrobiales</taxon>
        <taxon>Methanomicrobiaceae</taxon>
        <taxon>Methanoculleus</taxon>
    </lineage>
</organism>
<evidence type="ECO:0000313" key="2">
    <source>
        <dbReference type="EMBL" id="MDN7024315.1"/>
    </source>
</evidence>
<keyword evidence="1" id="KW-0472">Membrane</keyword>
<comment type="caution">
    <text evidence="2">The sequence shown here is derived from an EMBL/GenBank/DDBJ whole genome shotgun (WGS) entry which is preliminary data.</text>
</comment>
<evidence type="ECO:0008006" key="4">
    <source>
        <dbReference type="Google" id="ProtNLM"/>
    </source>
</evidence>
<evidence type="ECO:0000256" key="1">
    <source>
        <dbReference type="SAM" id="Phobius"/>
    </source>
</evidence>
<name>A0ABT8M8P7_9EURY</name>
<dbReference type="InterPro" id="IPR058357">
    <property type="entry name" value="DUF8044"/>
</dbReference>
<accession>A0ABT8M8P7</accession>
<reference evidence="2" key="1">
    <citation type="submission" date="2019-05" db="EMBL/GenBank/DDBJ databases">
        <title>Methanoculleus sp. FWC-SCC1, a methanogenic archaeon isolated from deep marine cold seep.</title>
        <authorList>
            <person name="Chen Y.-W."/>
            <person name="Chen S.-C."/>
            <person name="Teng N.-H."/>
            <person name="Lai M.-C."/>
        </authorList>
    </citation>
    <scope>NUCLEOTIDE SEQUENCE</scope>
    <source>
        <strain evidence="2">FWC-SCC1</strain>
    </source>
</reference>
<feature type="transmembrane region" description="Helical" evidence="1">
    <location>
        <begin position="34"/>
        <end position="50"/>
    </location>
</feature>
<dbReference type="Pfam" id="PF26161">
    <property type="entry name" value="DUF8044"/>
    <property type="match status" value="1"/>
</dbReference>
<feature type="transmembrane region" description="Helical" evidence="1">
    <location>
        <begin position="7"/>
        <end position="28"/>
    </location>
</feature>
<proteinExistence type="predicted"/>
<keyword evidence="1" id="KW-0812">Transmembrane</keyword>
<keyword evidence="1" id="KW-1133">Transmembrane helix</keyword>
<gene>
    <name evidence="2" type="ORF">FGU65_05310</name>
</gene>
<dbReference type="RefSeq" id="WP_301663411.1">
    <property type="nucleotide sequence ID" value="NZ_VCYH01000003.1"/>
</dbReference>
<evidence type="ECO:0000313" key="3">
    <source>
        <dbReference type="Proteomes" id="UP001168338"/>
    </source>
</evidence>
<protein>
    <recommendedName>
        <fullName evidence="4">DUF2157 domain-containing protein</fullName>
    </recommendedName>
</protein>
<dbReference type="EMBL" id="VCYH01000003">
    <property type="protein sequence ID" value="MDN7024315.1"/>
    <property type="molecule type" value="Genomic_DNA"/>
</dbReference>
<keyword evidence="3" id="KW-1185">Reference proteome</keyword>
<dbReference type="Proteomes" id="UP001168338">
    <property type="component" value="Unassembled WGS sequence"/>
</dbReference>
<sequence length="88" mass="9984">MTIRKKYLAAGGVIIWLCIITFFMILSYNLDLEIFFVLWLIGILIAVELIDPAFARPSYLRYLRYAIATGVILFGAIVANKVLEILNS</sequence>